<evidence type="ECO:0000313" key="3">
    <source>
        <dbReference type="Proteomes" id="UP001500866"/>
    </source>
</evidence>
<dbReference type="EMBL" id="BAAADS010000025">
    <property type="protein sequence ID" value="GAA0611596.1"/>
    <property type="molecule type" value="Genomic_DNA"/>
</dbReference>
<gene>
    <name evidence="2" type="ORF">GCM10009001_31030</name>
</gene>
<feature type="transmembrane region" description="Helical" evidence="1">
    <location>
        <begin position="96"/>
        <end position="114"/>
    </location>
</feature>
<feature type="transmembrane region" description="Helical" evidence="1">
    <location>
        <begin position="126"/>
        <end position="146"/>
    </location>
</feature>
<organism evidence="2 3">
    <name type="scientific">Virgibacillus siamensis</name>
    <dbReference type="NCBI Taxonomy" id="480071"/>
    <lineage>
        <taxon>Bacteria</taxon>
        <taxon>Bacillati</taxon>
        <taxon>Bacillota</taxon>
        <taxon>Bacilli</taxon>
        <taxon>Bacillales</taxon>
        <taxon>Bacillaceae</taxon>
        <taxon>Virgibacillus</taxon>
    </lineage>
</organism>
<keyword evidence="3" id="KW-1185">Reference proteome</keyword>
<sequence>MIKMKYILIALVILYVIFFLLPKRFPRDVTILFLIWGFAVSTLFDFTIGGGLIDLYKTNDLNGYELFDLLTYIMFAPISYLFIYIYDVLNINKKAFIWYILVWMVMGLGAEWFSTVMGVTKHQNGYQLPYSVAVFLIVLTATALYYEFIKFHQKS</sequence>
<feature type="transmembrane region" description="Helical" evidence="1">
    <location>
        <begin position="29"/>
        <end position="49"/>
    </location>
</feature>
<evidence type="ECO:0000256" key="1">
    <source>
        <dbReference type="SAM" id="Phobius"/>
    </source>
</evidence>
<name>A0ABP3RJH4_9BACI</name>
<accession>A0ABP3RJH4</accession>
<proteinExistence type="predicted"/>
<dbReference type="Proteomes" id="UP001500866">
    <property type="component" value="Unassembled WGS sequence"/>
</dbReference>
<evidence type="ECO:0000313" key="2">
    <source>
        <dbReference type="EMBL" id="GAA0611596.1"/>
    </source>
</evidence>
<keyword evidence="1" id="KW-0472">Membrane</keyword>
<protein>
    <submittedName>
        <fullName evidence="2">Uncharacterized protein</fullName>
    </submittedName>
</protein>
<reference evidence="3" key="1">
    <citation type="journal article" date="2019" name="Int. J. Syst. Evol. Microbiol.">
        <title>The Global Catalogue of Microorganisms (GCM) 10K type strain sequencing project: providing services to taxonomists for standard genome sequencing and annotation.</title>
        <authorList>
            <consortium name="The Broad Institute Genomics Platform"/>
            <consortium name="The Broad Institute Genome Sequencing Center for Infectious Disease"/>
            <person name="Wu L."/>
            <person name="Ma J."/>
        </authorList>
    </citation>
    <scope>NUCLEOTIDE SEQUENCE [LARGE SCALE GENOMIC DNA]</scope>
    <source>
        <strain evidence="3">JCM 15395</strain>
    </source>
</reference>
<keyword evidence="1" id="KW-1133">Transmembrane helix</keyword>
<feature type="transmembrane region" description="Helical" evidence="1">
    <location>
        <begin position="6"/>
        <end position="22"/>
    </location>
</feature>
<keyword evidence="1" id="KW-0812">Transmembrane</keyword>
<feature type="transmembrane region" description="Helical" evidence="1">
    <location>
        <begin position="69"/>
        <end position="89"/>
    </location>
</feature>
<comment type="caution">
    <text evidence="2">The sequence shown here is derived from an EMBL/GenBank/DDBJ whole genome shotgun (WGS) entry which is preliminary data.</text>
</comment>